<name>A0A0E9QHA4_ANGAN</name>
<sequence>MCVPQVEQAFASMEDSRPVVTNPVPGDLPSL</sequence>
<proteinExistence type="predicted"/>
<organism evidence="1">
    <name type="scientific">Anguilla anguilla</name>
    <name type="common">European freshwater eel</name>
    <name type="synonym">Muraena anguilla</name>
    <dbReference type="NCBI Taxonomy" id="7936"/>
    <lineage>
        <taxon>Eukaryota</taxon>
        <taxon>Metazoa</taxon>
        <taxon>Chordata</taxon>
        <taxon>Craniata</taxon>
        <taxon>Vertebrata</taxon>
        <taxon>Euteleostomi</taxon>
        <taxon>Actinopterygii</taxon>
        <taxon>Neopterygii</taxon>
        <taxon>Teleostei</taxon>
        <taxon>Anguilliformes</taxon>
        <taxon>Anguillidae</taxon>
        <taxon>Anguilla</taxon>
    </lineage>
</organism>
<reference evidence="1" key="1">
    <citation type="submission" date="2014-11" db="EMBL/GenBank/DDBJ databases">
        <authorList>
            <person name="Amaro Gonzalez C."/>
        </authorList>
    </citation>
    <scope>NUCLEOTIDE SEQUENCE</scope>
</reference>
<dbReference type="AlphaFoldDB" id="A0A0E9QHA4"/>
<accession>A0A0E9QHA4</accession>
<evidence type="ECO:0000313" key="1">
    <source>
        <dbReference type="EMBL" id="JAH16174.1"/>
    </source>
</evidence>
<protein>
    <submittedName>
        <fullName evidence="1">Uncharacterized protein</fullName>
    </submittedName>
</protein>
<reference evidence="1" key="2">
    <citation type="journal article" date="2015" name="Fish Shellfish Immunol.">
        <title>Early steps in the European eel (Anguilla anguilla)-Vibrio vulnificus interaction in the gills: Role of the RtxA13 toxin.</title>
        <authorList>
            <person name="Callol A."/>
            <person name="Pajuelo D."/>
            <person name="Ebbesson L."/>
            <person name="Teles M."/>
            <person name="MacKenzie S."/>
            <person name="Amaro C."/>
        </authorList>
    </citation>
    <scope>NUCLEOTIDE SEQUENCE</scope>
</reference>
<dbReference type="EMBL" id="GBXM01092403">
    <property type="protein sequence ID" value="JAH16174.1"/>
    <property type="molecule type" value="Transcribed_RNA"/>
</dbReference>